<evidence type="ECO:0000313" key="2">
    <source>
        <dbReference type="EMBL" id="TWF58483.1"/>
    </source>
</evidence>
<feature type="compositionally biased region" description="Basic and acidic residues" evidence="1">
    <location>
        <begin position="30"/>
        <end position="47"/>
    </location>
</feature>
<dbReference type="Proteomes" id="UP000320653">
    <property type="component" value="Unassembled WGS sequence"/>
</dbReference>
<comment type="caution">
    <text evidence="2">The sequence shown here is derived from an EMBL/GenBank/DDBJ whole genome shotgun (WGS) entry which is preliminary data.</text>
</comment>
<reference evidence="2 3" key="1">
    <citation type="submission" date="2019-06" db="EMBL/GenBank/DDBJ databases">
        <title>Sorghum-associated microbial communities from plants grown in Nebraska, USA.</title>
        <authorList>
            <person name="Schachtman D."/>
        </authorList>
    </citation>
    <scope>NUCLEOTIDE SEQUENCE [LARGE SCALE GENOMIC DNA]</scope>
    <source>
        <strain evidence="2 3">1225</strain>
    </source>
</reference>
<accession>A0A561R785</accession>
<dbReference type="EMBL" id="VIWP01000001">
    <property type="protein sequence ID" value="TWF58483.1"/>
    <property type="molecule type" value="Genomic_DNA"/>
</dbReference>
<dbReference type="AlphaFoldDB" id="A0A561R785"/>
<name>A0A561R785_9HYPH</name>
<evidence type="ECO:0000313" key="3">
    <source>
        <dbReference type="Proteomes" id="UP000320653"/>
    </source>
</evidence>
<evidence type="ECO:0000256" key="1">
    <source>
        <dbReference type="SAM" id="MobiDB-lite"/>
    </source>
</evidence>
<proteinExistence type="predicted"/>
<protein>
    <submittedName>
        <fullName evidence="2">Uncharacterized protein</fullName>
    </submittedName>
</protein>
<keyword evidence="3" id="KW-1185">Reference proteome</keyword>
<organism evidence="2 3">
    <name type="scientific">Neorhizobium alkalisoli</name>
    <dbReference type="NCBI Taxonomy" id="528178"/>
    <lineage>
        <taxon>Bacteria</taxon>
        <taxon>Pseudomonadati</taxon>
        <taxon>Pseudomonadota</taxon>
        <taxon>Alphaproteobacteria</taxon>
        <taxon>Hyphomicrobiales</taxon>
        <taxon>Rhizobiaceae</taxon>
        <taxon>Rhizobium/Agrobacterium group</taxon>
        <taxon>Neorhizobium</taxon>
    </lineage>
</organism>
<gene>
    <name evidence="2" type="ORF">FHW37_101287</name>
</gene>
<feature type="region of interest" description="Disordered" evidence="1">
    <location>
        <begin position="30"/>
        <end position="54"/>
    </location>
</feature>
<sequence>MKPCLNYCMLFYLGVVVLTLIAIPLAQARPNDHAPRPQYADWKDPQASRHTPLF</sequence>